<name>A0ABR4RA54_BORBO</name>
<dbReference type="Proteomes" id="UP000025756">
    <property type="component" value="Unassembled WGS sequence"/>
</dbReference>
<protein>
    <submittedName>
        <fullName evidence="1">Uncharacterized protein</fullName>
    </submittedName>
</protein>
<reference evidence="1 2" key="1">
    <citation type="submission" date="2014-03" db="EMBL/GenBank/DDBJ databases">
        <title>Genome sequence of Bordetella bronchiseptica.</title>
        <authorList>
            <person name="Harvill E."/>
            <person name="Goodfield L.L."/>
            <person name="Ivanov Y.V."/>
            <person name="Meyer J.A."/>
            <person name="Muse S.J."/>
            <person name="Jacobs N."/>
            <person name="Bendor L."/>
            <person name="Smallridge W.E."/>
            <person name="Brinkac L.M."/>
            <person name="Sanka R."/>
            <person name="Kim M."/>
            <person name="Losada L."/>
        </authorList>
    </citation>
    <scope>NUCLEOTIDE SEQUENCE [LARGE SCALE GENOMIC DNA]</scope>
    <source>
        <strain evidence="1 2">00-P-2796</strain>
    </source>
</reference>
<gene>
    <name evidence="1" type="ORF">L490_5183</name>
</gene>
<proteinExistence type="predicted"/>
<sequence length="51" mass="5790">MRKRRLPLRIKVLTVQVPADNPYDIGIEKTLEALRQSGVVTKSGKQGKPFR</sequence>
<accession>A0ABR4RA54</accession>
<evidence type="ECO:0000313" key="1">
    <source>
        <dbReference type="EMBL" id="KCV32208.1"/>
    </source>
</evidence>
<keyword evidence="2" id="KW-1185">Reference proteome</keyword>
<organism evidence="1 2">
    <name type="scientific">Bordetella bronchiseptica 00-P-2796</name>
    <dbReference type="NCBI Taxonomy" id="1331199"/>
    <lineage>
        <taxon>Bacteria</taxon>
        <taxon>Pseudomonadati</taxon>
        <taxon>Pseudomonadota</taxon>
        <taxon>Betaproteobacteria</taxon>
        <taxon>Burkholderiales</taxon>
        <taxon>Alcaligenaceae</taxon>
        <taxon>Bordetella</taxon>
    </lineage>
</organism>
<dbReference type="EMBL" id="JGWH01000140">
    <property type="protein sequence ID" value="KCV32208.1"/>
    <property type="molecule type" value="Genomic_DNA"/>
</dbReference>
<comment type="caution">
    <text evidence="1">The sequence shown here is derived from an EMBL/GenBank/DDBJ whole genome shotgun (WGS) entry which is preliminary data.</text>
</comment>
<evidence type="ECO:0000313" key="2">
    <source>
        <dbReference type="Proteomes" id="UP000025756"/>
    </source>
</evidence>